<accession>A0A0M3DCK3</accession>
<dbReference type="CDD" id="cd01127">
    <property type="entry name" value="TrwB_TraG_TraD_VirD4"/>
    <property type="match status" value="1"/>
</dbReference>
<dbReference type="SUPFAM" id="SSF52540">
    <property type="entry name" value="P-loop containing nucleoside triphosphate hydrolases"/>
    <property type="match status" value="1"/>
</dbReference>
<dbReference type="AlphaFoldDB" id="A0A0M3DCK3"/>
<dbReference type="EMBL" id="LBBT01000360">
    <property type="protein sequence ID" value="KKX99860.1"/>
    <property type="molecule type" value="Genomic_DNA"/>
</dbReference>
<organism evidence="1 2">
    <name type="scientific">Paraclostridium benzoelyticum</name>
    <dbReference type="NCBI Taxonomy" id="1629550"/>
    <lineage>
        <taxon>Bacteria</taxon>
        <taxon>Bacillati</taxon>
        <taxon>Bacillota</taxon>
        <taxon>Clostridia</taxon>
        <taxon>Peptostreptococcales</taxon>
        <taxon>Peptostreptococcaceae</taxon>
        <taxon>Paraclostridium</taxon>
    </lineage>
</organism>
<dbReference type="Proteomes" id="UP000034407">
    <property type="component" value="Unassembled WGS sequence"/>
</dbReference>
<keyword evidence="2" id="KW-1185">Reference proteome</keyword>
<proteinExistence type="predicted"/>
<dbReference type="InterPro" id="IPR027417">
    <property type="entry name" value="P-loop_NTPase"/>
</dbReference>
<dbReference type="OrthoDB" id="1749414at2"/>
<reference evidence="1 2" key="1">
    <citation type="submission" date="2015-04" db="EMBL/GenBank/DDBJ databases">
        <title>Microcin producing Clostridium sp. JC272T.</title>
        <authorList>
            <person name="Jyothsna T."/>
            <person name="Sasikala C."/>
            <person name="Ramana C."/>
        </authorList>
    </citation>
    <scope>NUCLEOTIDE SEQUENCE [LARGE SCALE GENOMIC DNA]</scope>
    <source>
        <strain evidence="1 2">JC272</strain>
    </source>
</reference>
<evidence type="ECO:0000313" key="1">
    <source>
        <dbReference type="EMBL" id="KKX99860.1"/>
    </source>
</evidence>
<comment type="caution">
    <text evidence="1">The sequence shown here is derived from an EMBL/GenBank/DDBJ whole genome shotgun (WGS) entry which is preliminary data.</text>
</comment>
<sequence>MKSIKITDYFQLLSTKQQLSYYKIIPHQNTRNYKSTEISKVINKCYKGISKRIYKQEKTWFVEAPTKIAYYIYISKDEGIEFYLIVPSIYNSLVLDQLSSCWDKVEVKRVLDIPTLKDNCSKISMEFTKEDALSLNIADKKSNEILAKQLNVVDIMSSGDKLGIYYNFNYMSPYKKLGFQTNYNKAMDKVKEGKSLDKIRLNRDSILKSALRILIRGGEDILSGVSELLGEKRKSDDMTALNRTLGVLQKKDLSKDTKTKGQLDIISTQILLMSESKDKNIEKTNIQSLAQSFNELDGDNTLRAKKLSNKLKVDLNKCSLPSQVSSNLMSAEEVGSIVVQPGKELITKHNIESNSINEESVPNICKKGYISTGISSRKGKSHKSYLNPNPDQDTGLAITGKQGSGKTEGLKNYSNDCIKHGDSLVILDYIGNNDLANTIQQIVPKDKLVLKDLSKMECMESIAYNEKYYTDDMDLMDKLDVISEKSQLITQLINSFNFGQDLTSAMRRFFVSAANITYAVNQHASFREIIDCLEFYDTRMNLIANIPEEFKSFCDKHVRNLLKLNDKHTKGDLKGEDNGETCESKIERILDRVSVMAESPRLEYMLQKNVADNINFEEYFNEGKVIVIKMRQDKFGSQHMKNMLTLYFVTRIWEACVNRYSKSNGEELKRVHFMIDEPHQVPIVTNYLKPLLTQMRKYRLKPVFATQSLLQLEHILDDLKGAGFSYMLLAGSDKVNFKLLSEELKPYEMEDLLNLERFHSLNLIPDENGVLRPFITKLPPKLNINYDNPCSTNNEENDIECNSKVINFHSRIC</sequence>
<dbReference type="PATRIC" id="fig|1629550.3.peg.3022"/>
<evidence type="ECO:0000313" key="2">
    <source>
        <dbReference type="Proteomes" id="UP000034407"/>
    </source>
</evidence>
<dbReference type="Gene3D" id="3.40.50.300">
    <property type="entry name" value="P-loop containing nucleotide triphosphate hydrolases"/>
    <property type="match status" value="1"/>
</dbReference>
<name>A0A0M3DCK3_9FIRM</name>
<protein>
    <submittedName>
        <fullName evidence="1">Uncharacterized protein</fullName>
    </submittedName>
</protein>
<gene>
    <name evidence="1" type="ORF">VN21_17450</name>
</gene>
<dbReference type="RefSeq" id="WP_046824393.1">
    <property type="nucleotide sequence ID" value="NZ_LBBT01000360.1"/>
</dbReference>